<feature type="chain" id="PRO_5041721533" description="VOC domain-containing protein" evidence="1">
    <location>
        <begin position="20"/>
        <end position="180"/>
    </location>
</feature>
<evidence type="ECO:0000256" key="1">
    <source>
        <dbReference type="SAM" id="SignalP"/>
    </source>
</evidence>
<dbReference type="AlphaFoldDB" id="A0AA96GBF8"/>
<reference evidence="2 3" key="1">
    <citation type="submission" date="2023-01" db="EMBL/GenBank/DDBJ databases">
        <title>Cultivation and genomic characterization of new, ubiquitous marine nitrite-oxidizing bacteria from the Nitrospirales.</title>
        <authorList>
            <person name="Mueller A.J."/>
            <person name="Daebeler A."/>
            <person name="Herbold C.W."/>
            <person name="Kirkegaard R.H."/>
            <person name="Daims H."/>
        </authorList>
    </citation>
    <scope>NUCLEOTIDE SEQUENCE [LARGE SCALE GENOMIC DNA]</scope>
    <source>
        <strain evidence="2 3">VA</strain>
    </source>
</reference>
<feature type="signal peptide" evidence="1">
    <location>
        <begin position="1"/>
        <end position="19"/>
    </location>
</feature>
<evidence type="ECO:0000313" key="3">
    <source>
        <dbReference type="Proteomes" id="UP001302719"/>
    </source>
</evidence>
<protein>
    <recommendedName>
        <fullName evidence="4">VOC domain-containing protein</fullName>
    </recommendedName>
</protein>
<organism evidence="2 3">
    <name type="scientific">Candidatus Nitrospira allomarina</name>
    <dbReference type="NCBI Taxonomy" id="3020900"/>
    <lineage>
        <taxon>Bacteria</taxon>
        <taxon>Pseudomonadati</taxon>
        <taxon>Nitrospirota</taxon>
        <taxon>Nitrospiria</taxon>
        <taxon>Nitrospirales</taxon>
        <taxon>Nitrospiraceae</taxon>
        <taxon>Nitrospira</taxon>
    </lineage>
</organism>
<name>A0AA96GBF8_9BACT</name>
<proteinExistence type="predicted"/>
<sequence>MKRSYLLSLVSLFVFPALAQAGPYAPLADFSAVSKNPECRLTAMQESFLNSWTPPAQFFLVPPYPNAVLASAMPSGNAQIHGHAYQTIPSAVLLTPDSPEEILEFYKRSLGATWFQAEDIDTIYLYRLPRPVASGEALTRQLMSKPGSIPNIAIDTQISPCDQAIGRGAQTRITVVSPPK</sequence>
<evidence type="ECO:0008006" key="4">
    <source>
        <dbReference type="Google" id="ProtNLM"/>
    </source>
</evidence>
<dbReference type="EMBL" id="CP116967">
    <property type="protein sequence ID" value="WNM58491.1"/>
    <property type="molecule type" value="Genomic_DNA"/>
</dbReference>
<dbReference type="KEGG" id="nall:PP769_01645"/>
<evidence type="ECO:0000313" key="2">
    <source>
        <dbReference type="EMBL" id="WNM58491.1"/>
    </source>
</evidence>
<accession>A0AA96GBF8</accession>
<dbReference type="Proteomes" id="UP001302719">
    <property type="component" value="Chromosome"/>
</dbReference>
<keyword evidence="3" id="KW-1185">Reference proteome</keyword>
<keyword evidence="1" id="KW-0732">Signal</keyword>
<gene>
    <name evidence="2" type="ORF">PP769_01645</name>
</gene>
<dbReference type="RefSeq" id="WP_312644403.1">
    <property type="nucleotide sequence ID" value="NZ_CP116967.1"/>
</dbReference>